<dbReference type="OrthoDB" id="3470137at2"/>
<sequence>MGKSDQPRDSQGRWASRGSGVVVAGAAFALAANGLGVGGTAGTASEVGGVSASRVTQSKQAARKGRTDDAWRQLNLRTVRKIAEPALSCAVNSYGQVRDFFLRNPCRSLDRTLFTLADPGGNTFVVSVSWVRMRQRSDVGRLKDLIDVDGTGSVTQLGAELLREQGVRFTGTPFRSRPRRDQLVVAEGAVVSGRPDPELFRTAVEVAAELPG</sequence>
<evidence type="ECO:0000313" key="3">
    <source>
        <dbReference type="Proteomes" id="UP000294927"/>
    </source>
</evidence>
<evidence type="ECO:0000256" key="1">
    <source>
        <dbReference type="SAM" id="MobiDB-lite"/>
    </source>
</evidence>
<gene>
    <name evidence="2" type="ORF">CLV71_116102</name>
</gene>
<name>A0A4R7V1I7_9PSEU</name>
<dbReference type="EMBL" id="SOCP01000016">
    <property type="protein sequence ID" value="TDV43168.1"/>
    <property type="molecule type" value="Genomic_DNA"/>
</dbReference>
<comment type="caution">
    <text evidence="2">The sequence shown here is derived from an EMBL/GenBank/DDBJ whole genome shotgun (WGS) entry which is preliminary data.</text>
</comment>
<proteinExistence type="predicted"/>
<protein>
    <submittedName>
        <fullName evidence="2">Uncharacterized protein</fullName>
    </submittedName>
</protein>
<accession>A0A4R7V1I7</accession>
<dbReference type="RefSeq" id="WP_133907069.1">
    <property type="nucleotide sequence ID" value="NZ_SOCP01000016.1"/>
</dbReference>
<dbReference type="AlphaFoldDB" id="A0A4R7V1I7"/>
<dbReference type="Proteomes" id="UP000294927">
    <property type="component" value="Unassembled WGS sequence"/>
</dbReference>
<feature type="region of interest" description="Disordered" evidence="1">
    <location>
        <begin position="45"/>
        <end position="67"/>
    </location>
</feature>
<reference evidence="2 3" key="1">
    <citation type="submission" date="2019-03" db="EMBL/GenBank/DDBJ databases">
        <title>Genomic Encyclopedia of Archaeal and Bacterial Type Strains, Phase II (KMG-II): from individual species to whole genera.</title>
        <authorList>
            <person name="Goeker M."/>
        </authorList>
    </citation>
    <scope>NUCLEOTIDE SEQUENCE [LARGE SCALE GENOMIC DNA]</scope>
    <source>
        <strain evidence="2 3">DSM 45499</strain>
    </source>
</reference>
<evidence type="ECO:0000313" key="2">
    <source>
        <dbReference type="EMBL" id="TDV43168.1"/>
    </source>
</evidence>
<organism evidence="2 3">
    <name type="scientific">Actinophytocola oryzae</name>
    <dbReference type="NCBI Taxonomy" id="502181"/>
    <lineage>
        <taxon>Bacteria</taxon>
        <taxon>Bacillati</taxon>
        <taxon>Actinomycetota</taxon>
        <taxon>Actinomycetes</taxon>
        <taxon>Pseudonocardiales</taxon>
        <taxon>Pseudonocardiaceae</taxon>
    </lineage>
</organism>
<keyword evidence="3" id="KW-1185">Reference proteome</keyword>